<dbReference type="RefSeq" id="WP_251241669.1">
    <property type="nucleotide sequence ID" value="NZ_CP163263.1"/>
</dbReference>
<organism evidence="7 8">
    <name type="scientific">Caldifermentibacillus hisashii</name>
    <dbReference type="NCBI Taxonomy" id="996558"/>
    <lineage>
        <taxon>Bacteria</taxon>
        <taxon>Bacillati</taxon>
        <taxon>Bacillota</taxon>
        <taxon>Bacilli</taxon>
        <taxon>Bacillales</taxon>
        <taxon>Bacillaceae</taxon>
        <taxon>Caldifermentibacillus</taxon>
    </lineage>
</organism>
<comment type="caution">
    <text evidence="7">The sequence shown here is derived from an EMBL/GenBank/DDBJ whole genome shotgun (WGS) entry which is preliminary data.</text>
</comment>
<dbReference type="InterPro" id="IPR004701">
    <property type="entry name" value="PTS_EIIA_man-typ"/>
</dbReference>
<dbReference type="SUPFAM" id="SSF53062">
    <property type="entry name" value="PTS system fructose IIA component-like"/>
    <property type="match status" value="1"/>
</dbReference>
<evidence type="ECO:0000313" key="7">
    <source>
        <dbReference type="EMBL" id="MEL3956099.1"/>
    </source>
</evidence>
<dbReference type="EMBL" id="JBBYAK010000001">
    <property type="protein sequence ID" value="MEL3956099.1"/>
    <property type="molecule type" value="Genomic_DNA"/>
</dbReference>
<dbReference type="InterPro" id="IPR036662">
    <property type="entry name" value="PTS_EIIA_man-typ_sf"/>
</dbReference>
<evidence type="ECO:0000256" key="3">
    <source>
        <dbReference type="ARBA" id="ARBA00012095"/>
    </source>
</evidence>
<comment type="catalytic activity">
    <reaction evidence="1">
        <text>dihydroxyacetone + phosphoenolpyruvate = dihydroxyacetone phosphate + pyruvate</text>
        <dbReference type="Rhea" id="RHEA:18381"/>
        <dbReference type="ChEBI" id="CHEBI:15361"/>
        <dbReference type="ChEBI" id="CHEBI:16016"/>
        <dbReference type="ChEBI" id="CHEBI:57642"/>
        <dbReference type="ChEBI" id="CHEBI:58702"/>
        <dbReference type="EC" id="2.7.1.121"/>
    </reaction>
</comment>
<reference evidence="7 8" key="1">
    <citation type="submission" date="2024-03" db="EMBL/GenBank/DDBJ databases">
        <title>Bacilli Hybrid Assemblies.</title>
        <authorList>
            <person name="Kovac J."/>
        </authorList>
    </citation>
    <scope>NUCLEOTIDE SEQUENCE [LARGE SCALE GENOMIC DNA]</scope>
    <source>
        <strain evidence="7 8">FSL M8-0022</strain>
    </source>
</reference>
<dbReference type="InterPro" id="IPR012844">
    <property type="entry name" value="DhaM_N"/>
</dbReference>
<sequence>MYGIVVVSHSKKITDGIVELINEMTHNSVKTISAGGTEDGRLGTSATFIMEQINSCVDCNRILIFCDMGSSILSSETALELLEPEVRKKCIMVDGPIVEGAFVAAVQSMVTDELDEILREVKNI</sequence>
<dbReference type="PROSITE" id="PS51096">
    <property type="entry name" value="PTS_EIIA_TYPE_4"/>
    <property type="match status" value="1"/>
</dbReference>
<comment type="function">
    <text evidence="2">Component of the dihydroxyacetone kinase complex, which is responsible for the phosphoenolpyruvate (PEP)-dependent phosphorylation of dihydroxyacetone. DhaM serves as the phosphoryl donor. Is phosphorylated by phosphoenolpyruvate in an EI- and HPr-dependent reaction, and a phosphorelay system on histidine residues finally leads to phosphoryl transfer to DhaL and dihydroxyacetone.</text>
</comment>
<proteinExistence type="predicted"/>
<dbReference type="NCBIfam" id="TIGR02364">
    <property type="entry name" value="dha_pts"/>
    <property type="match status" value="1"/>
</dbReference>
<protein>
    <recommendedName>
        <fullName evidence="3">phosphoenolpyruvate--glycerone phosphotransferase</fullName>
        <ecNumber evidence="3">2.7.1.121</ecNumber>
    </recommendedName>
</protein>
<evidence type="ECO:0000256" key="4">
    <source>
        <dbReference type="ARBA" id="ARBA00022679"/>
    </source>
</evidence>
<evidence type="ECO:0000256" key="5">
    <source>
        <dbReference type="ARBA" id="ARBA00046577"/>
    </source>
</evidence>
<dbReference type="Pfam" id="PF03610">
    <property type="entry name" value="EIIA-man"/>
    <property type="match status" value="1"/>
</dbReference>
<dbReference type="EC" id="2.7.1.121" evidence="3"/>
<keyword evidence="4 7" id="KW-0808">Transferase</keyword>
<evidence type="ECO:0000256" key="2">
    <source>
        <dbReference type="ARBA" id="ARBA00002788"/>
    </source>
</evidence>
<evidence type="ECO:0000256" key="1">
    <source>
        <dbReference type="ARBA" id="ARBA00001113"/>
    </source>
</evidence>
<dbReference type="PANTHER" id="PTHR38594:SF1">
    <property type="entry name" value="PEP-DEPENDENT DIHYDROXYACETONE KINASE, PHOSPHORYL DONOR SUBUNIT DHAM"/>
    <property type="match status" value="1"/>
</dbReference>
<dbReference type="Proteomes" id="UP001459714">
    <property type="component" value="Unassembled WGS sequence"/>
</dbReference>
<dbReference type="Gene3D" id="3.40.50.510">
    <property type="entry name" value="Phosphotransferase system, mannose-type IIA component"/>
    <property type="match status" value="1"/>
</dbReference>
<keyword evidence="7" id="KW-0418">Kinase</keyword>
<gene>
    <name evidence="7" type="primary">dhaM</name>
    <name evidence="7" type="ORF">NST17_02520</name>
</gene>
<dbReference type="PANTHER" id="PTHR38594">
    <property type="entry name" value="PEP-DEPENDENT DIHYDROXYACETONE KINASE, PHOSPHORYL DONOR SUBUNIT DHAM"/>
    <property type="match status" value="1"/>
</dbReference>
<accession>A0ABU9JTE1</accession>
<evidence type="ECO:0000313" key="8">
    <source>
        <dbReference type="Proteomes" id="UP001459714"/>
    </source>
</evidence>
<feature type="domain" description="PTS EIIA type-4" evidence="6">
    <location>
        <begin position="1"/>
        <end position="124"/>
    </location>
</feature>
<evidence type="ECO:0000259" key="6">
    <source>
        <dbReference type="PROSITE" id="PS51096"/>
    </source>
</evidence>
<keyword evidence="8" id="KW-1185">Reference proteome</keyword>
<dbReference type="InterPro" id="IPR039643">
    <property type="entry name" value="DhaM"/>
</dbReference>
<comment type="subunit">
    <text evidence="5">Homodimer. The dihydroxyacetone kinase complex is composed of a homodimer of DhaM, a homodimer of DhaK and the subunit DhaL.</text>
</comment>
<name>A0ABU9JTE1_9BACI</name>
<dbReference type="GO" id="GO:0047324">
    <property type="term" value="F:phosphoenolpyruvate-glycerone phosphotransferase activity"/>
    <property type="evidence" value="ECO:0007669"/>
    <property type="project" value="UniProtKB-EC"/>
</dbReference>